<dbReference type="OrthoDB" id="623670at2759"/>
<feature type="signal peptide" evidence="1">
    <location>
        <begin position="1"/>
        <end position="20"/>
    </location>
</feature>
<dbReference type="Proteomes" id="UP000509510">
    <property type="component" value="Chromosome I"/>
</dbReference>
<proteinExistence type="predicted"/>
<name>A0A7H8QIE1_TALRU</name>
<feature type="chain" id="PRO_5029021627" description="Ecp2 effector protein domain-containing protein" evidence="1">
    <location>
        <begin position="21"/>
        <end position="154"/>
    </location>
</feature>
<dbReference type="CDD" id="cd22191">
    <property type="entry name" value="DPBB_RlpA_EXP_N-like"/>
    <property type="match status" value="1"/>
</dbReference>
<organism evidence="2 3">
    <name type="scientific">Talaromyces rugulosus</name>
    <name type="common">Penicillium rugulosum</name>
    <dbReference type="NCBI Taxonomy" id="121627"/>
    <lineage>
        <taxon>Eukaryota</taxon>
        <taxon>Fungi</taxon>
        <taxon>Dikarya</taxon>
        <taxon>Ascomycota</taxon>
        <taxon>Pezizomycotina</taxon>
        <taxon>Eurotiomycetes</taxon>
        <taxon>Eurotiomycetidae</taxon>
        <taxon>Eurotiales</taxon>
        <taxon>Trichocomaceae</taxon>
        <taxon>Talaromyces</taxon>
        <taxon>Talaromyces sect. Islandici</taxon>
    </lineage>
</organism>
<dbReference type="RefSeq" id="XP_035339440.1">
    <property type="nucleotide sequence ID" value="XM_035483547.1"/>
</dbReference>
<dbReference type="GeneID" id="55987852"/>
<dbReference type="Gene3D" id="2.40.40.10">
    <property type="entry name" value="RlpA-like domain"/>
    <property type="match status" value="1"/>
</dbReference>
<sequence>MKFTSAVAVSAIALASQVAASPMQKRDIPSSFYSNMPITGSIFSFSDDASCNEIFYQSGSCGFSTYFTSQFPSSAGQEFIALSAADMDQFGAAQNDELCGKTIDITGPNGVTKQAVVADRAGADIIDMCAGLWEAFGSVNGDGTNIQVQWKVSQ</sequence>
<keyword evidence="1" id="KW-0732">Signal</keyword>
<accession>A0A7H8QIE1</accession>
<keyword evidence="3" id="KW-1185">Reference proteome</keyword>
<dbReference type="SUPFAM" id="SSF50685">
    <property type="entry name" value="Barwin-like endoglucanases"/>
    <property type="match status" value="1"/>
</dbReference>
<evidence type="ECO:0000256" key="1">
    <source>
        <dbReference type="SAM" id="SignalP"/>
    </source>
</evidence>
<evidence type="ECO:0000313" key="3">
    <source>
        <dbReference type="Proteomes" id="UP000509510"/>
    </source>
</evidence>
<evidence type="ECO:0000313" key="2">
    <source>
        <dbReference type="EMBL" id="QKX53261.1"/>
    </source>
</evidence>
<dbReference type="AlphaFoldDB" id="A0A7H8QIE1"/>
<dbReference type="InterPro" id="IPR036908">
    <property type="entry name" value="RlpA-like_sf"/>
</dbReference>
<gene>
    <name evidence="2" type="ORF">TRUGW13939_00337</name>
</gene>
<dbReference type="EMBL" id="CP055898">
    <property type="protein sequence ID" value="QKX53261.1"/>
    <property type="molecule type" value="Genomic_DNA"/>
</dbReference>
<reference evidence="3" key="1">
    <citation type="submission" date="2020-06" db="EMBL/GenBank/DDBJ databases">
        <title>A chromosome-scale genome assembly of Talaromyces rugulosus W13939.</title>
        <authorList>
            <person name="Wang B."/>
            <person name="Guo L."/>
            <person name="Ye K."/>
            <person name="Wang L."/>
        </authorList>
    </citation>
    <scope>NUCLEOTIDE SEQUENCE [LARGE SCALE GENOMIC DNA]</scope>
    <source>
        <strain evidence="3">W13939</strain>
    </source>
</reference>
<protein>
    <recommendedName>
        <fullName evidence="4">Ecp2 effector protein domain-containing protein</fullName>
    </recommendedName>
</protein>
<evidence type="ECO:0008006" key="4">
    <source>
        <dbReference type="Google" id="ProtNLM"/>
    </source>
</evidence>
<dbReference type="KEGG" id="trg:TRUGW13939_00337"/>